<dbReference type="InterPro" id="IPR037457">
    <property type="entry name" value="M28_QC"/>
</dbReference>
<keyword evidence="2" id="KW-0012">Acyltransferase</keyword>
<feature type="domain" description="Peptidase M28" evidence="4">
    <location>
        <begin position="132"/>
        <end position="359"/>
    </location>
</feature>
<sequence>MKAVSVLLSLLLAWIAAALPPQRAALDKEQAAALYKAFPPFPALDPHFPPGGSTPALLSPILIPRTPGSENASLVRQHFVDHFAALGDSWTLLRDEFTAPVPEYGGLSGTLNFTNLIFRLNPPGYDADDISAKYLTLVAHYDSKIAPHGFIGATDSAVPCAILMYIAQALTAATRRRWADDPWAAQSDLALQIIFMDGEEALVEWSAKDSLYGARHLAERWEAETRAYPYGRLSEIQNIDLFVLLDLLGAEAPTVPCFFGMTAWACRQLSDTESMLRSAGIAASNKNTDANSKKQKNYINPTNLMTNAFVDDDHMPFLKRGTPVLHIIPVPFPLSWHTILDNGDNLSLDAIHDWSIFLATWVAGYLGLAEYIE</sequence>
<gene>
    <name evidence="5" type="ORF">BZA70DRAFT_283881</name>
</gene>
<dbReference type="EC" id="3.4.-.-" evidence="3"/>
<dbReference type="SUPFAM" id="SSF53187">
    <property type="entry name" value="Zn-dependent exopeptidases"/>
    <property type="match status" value="1"/>
</dbReference>
<evidence type="ECO:0000313" key="5">
    <source>
        <dbReference type="EMBL" id="KAK7203104.1"/>
    </source>
</evidence>
<keyword evidence="3" id="KW-0378">Hydrolase</keyword>
<protein>
    <recommendedName>
        <fullName evidence="3">Peptide hydrolase</fullName>
        <ecNumber evidence="3">3.4.-.-</ecNumber>
    </recommendedName>
</protein>
<feature type="signal peptide" evidence="3">
    <location>
        <begin position="1"/>
        <end position="18"/>
    </location>
</feature>
<evidence type="ECO:0000259" key="4">
    <source>
        <dbReference type="Pfam" id="PF04389"/>
    </source>
</evidence>
<accession>A0ABR1EZT4</accession>
<keyword evidence="3" id="KW-0862">Zinc</keyword>
<organism evidence="5 6">
    <name type="scientific">Myxozyma melibiosi</name>
    <dbReference type="NCBI Taxonomy" id="54550"/>
    <lineage>
        <taxon>Eukaryota</taxon>
        <taxon>Fungi</taxon>
        <taxon>Dikarya</taxon>
        <taxon>Ascomycota</taxon>
        <taxon>Saccharomycotina</taxon>
        <taxon>Lipomycetes</taxon>
        <taxon>Lipomycetales</taxon>
        <taxon>Lipomycetaceae</taxon>
        <taxon>Myxozyma</taxon>
    </lineage>
</organism>
<dbReference type="Gene3D" id="3.40.630.10">
    <property type="entry name" value="Zn peptidases"/>
    <property type="match status" value="1"/>
</dbReference>
<dbReference type="Proteomes" id="UP001498771">
    <property type="component" value="Unassembled WGS sequence"/>
</dbReference>
<keyword evidence="3" id="KW-0732">Signal</keyword>
<keyword evidence="6" id="KW-1185">Reference proteome</keyword>
<dbReference type="PANTHER" id="PTHR12283">
    <property type="entry name" value="GLUTAMINYL-PEPTIDE CYCLOTRANSFERASE"/>
    <property type="match status" value="1"/>
</dbReference>
<comment type="similarity">
    <text evidence="3">Belongs to the peptidase M28 family.</text>
</comment>
<dbReference type="GeneID" id="90039019"/>
<dbReference type="PANTHER" id="PTHR12283:SF6">
    <property type="entry name" value="GLUTAMINYL-PEPTIDE CYCLOTRANSFERASE-RELATED"/>
    <property type="match status" value="1"/>
</dbReference>
<feature type="chain" id="PRO_5045003114" description="Peptide hydrolase" evidence="3">
    <location>
        <begin position="19"/>
        <end position="373"/>
    </location>
</feature>
<dbReference type="InterPro" id="IPR007484">
    <property type="entry name" value="Peptidase_M28"/>
</dbReference>
<keyword evidence="3" id="KW-0645">Protease</keyword>
<dbReference type="EMBL" id="JBBJBU010000013">
    <property type="protein sequence ID" value="KAK7203104.1"/>
    <property type="molecule type" value="Genomic_DNA"/>
</dbReference>
<keyword evidence="3" id="KW-0479">Metal-binding</keyword>
<dbReference type="RefSeq" id="XP_064766137.1">
    <property type="nucleotide sequence ID" value="XM_064913507.1"/>
</dbReference>
<comment type="caution">
    <text evidence="5">The sequence shown here is derived from an EMBL/GenBank/DDBJ whole genome shotgun (WGS) entry which is preliminary data.</text>
</comment>
<evidence type="ECO:0000256" key="3">
    <source>
        <dbReference type="RuleBase" id="RU361240"/>
    </source>
</evidence>
<evidence type="ECO:0000313" key="6">
    <source>
        <dbReference type="Proteomes" id="UP001498771"/>
    </source>
</evidence>
<evidence type="ECO:0000256" key="2">
    <source>
        <dbReference type="ARBA" id="ARBA00023315"/>
    </source>
</evidence>
<name>A0ABR1EZT4_9ASCO</name>
<dbReference type="CDD" id="cd03880">
    <property type="entry name" value="M28_QC_like"/>
    <property type="match status" value="1"/>
</dbReference>
<dbReference type="InterPro" id="IPR040234">
    <property type="entry name" value="QC/QCL"/>
</dbReference>
<proteinExistence type="inferred from homology"/>
<reference evidence="5 6" key="1">
    <citation type="submission" date="2024-03" db="EMBL/GenBank/DDBJ databases">
        <title>Genome-scale model development and genomic sequencing of the oleaginous clade Lipomyces.</title>
        <authorList>
            <consortium name="Lawrence Berkeley National Laboratory"/>
            <person name="Czajka J.J."/>
            <person name="Han Y."/>
            <person name="Kim J."/>
            <person name="Mondo S.J."/>
            <person name="Hofstad B.A."/>
            <person name="Robles A."/>
            <person name="Haridas S."/>
            <person name="Riley R."/>
            <person name="LaButti K."/>
            <person name="Pangilinan J."/>
            <person name="Andreopoulos W."/>
            <person name="Lipzen A."/>
            <person name="Yan J."/>
            <person name="Wang M."/>
            <person name="Ng V."/>
            <person name="Grigoriev I.V."/>
            <person name="Spatafora J.W."/>
            <person name="Magnuson J.K."/>
            <person name="Baker S.E."/>
            <person name="Pomraning K.R."/>
        </authorList>
    </citation>
    <scope>NUCLEOTIDE SEQUENCE [LARGE SCALE GENOMIC DNA]</scope>
    <source>
        <strain evidence="5 6">Phaff 52-87</strain>
    </source>
</reference>
<keyword evidence="1" id="KW-0808">Transferase</keyword>
<evidence type="ECO:0000256" key="1">
    <source>
        <dbReference type="ARBA" id="ARBA00022679"/>
    </source>
</evidence>
<dbReference type="Pfam" id="PF04389">
    <property type="entry name" value="Peptidase_M28"/>
    <property type="match status" value="1"/>
</dbReference>